<sequence length="262" mass="27869">MKAKLLLVPALLAASLSGFGADTVRIATDATYPPFESVAPDGKLVGFEIDLANAICAEMKAKCVISNQPWDSLIPQLQVGKTDALVTSMNITEKRKTSLDFSQPYYFMQNRFVAKSGVAADISPAALKGKTIAVQKSTPQEAFIQQQYGSVATILTYVDANDALLELGNGRADYTFGNTVQLQKGFLDLPQGKGFAFVGRSFDGRDKACAPCALLGEGVAVAVKKGNGKLAERFSKAIAAVKQKGVFQQLLSKHGLNGLLDS</sequence>
<evidence type="ECO:0000313" key="8">
    <source>
        <dbReference type="Proteomes" id="UP000186513"/>
    </source>
</evidence>
<keyword evidence="3 5" id="KW-0732">Signal</keyword>
<reference evidence="7 8" key="1">
    <citation type="submission" date="2016-11" db="EMBL/GenBank/DDBJ databases">
        <authorList>
            <person name="Jaros S."/>
            <person name="Januszkiewicz K."/>
            <person name="Wedrychowicz H."/>
        </authorList>
    </citation>
    <scope>NUCLEOTIDE SEQUENCE [LARGE SCALE GENOMIC DNA]</scope>
    <source>
        <strain evidence="7 8">DSM 18899</strain>
    </source>
</reference>
<evidence type="ECO:0000256" key="4">
    <source>
        <dbReference type="RuleBase" id="RU003744"/>
    </source>
</evidence>
<comment type="subcellular location">
    <subcellularLocation>
        <location evidence="1">Cell envelope</location>
    </subcellularLocation>
</comment>
<organism evidence="7 8">
    <name type="scientific">Chitinimonas taiwanensis DSM 18899</name>
    <dbReference type="NCBI Taxonomy" id="1121279"/>
    <lineage>
        <taxon>Bacteria</taxon>
        <taxon>Pseudomonadati</taxon>
        <taxon>Pseudomonadota</taxon>
        <taxon>Betaproteobacteria</taxon>
        <taxon>Neisseriales</taxon>
        <taxon>Chitinibacteraceae</taxon>
        <taxon>Chitinimonas</taxon>
    </lineage>
</organism>
<dbReference type="Proteomes" id="UP000186513">
    <property type="component" value="Unassembled WGS sequence"/>
</dbReference>
<evidence type="ECO:0000256" key="2">
    <source>
        <dbReference type="ARBA" id="ARBA00010333"/>
    </source>
</evidence>
<evidence type="ECO:0000256" key="5">
    <source>
        <dbReference type="SAM" id="SignalP"/>
    </source>
</evidence>
<gene>
    <name evidence="7" type="ORF">SAMN02745887_00382</name>
</gene>
<dbReference type="SUPFAM" id="SSF53850">
    <property type="entry name" value="Periplasmic binding protein-like II"/>
    <property type="match status" value="1"/>
</dbReference>
<name>A0A1K2H619_9NEIS</name>
<feature type="chain" id="PRO_5012091823" evidence="5">
    <location>
        <begin position="21"/>
        <end position="262"/>
    </location>
</feature>
<accession>A0A1K2H619</accession>
<dbReference type="EMBL" id="FPKR01000001">
    <property type="protein sequence ID" value="SFZ71025.1"/>
    <property type="molecule type" value="Genomic_DNA"/>
</dbReference>
<dbReference type="InterPro" id="IPR001638">
    <property type="entry name" value="Solute-binding_3/MltF_N"/>
</dbReference>
<dbReference type="STRING" id="1121279.SAMN02745887_00382"/>
<dbReference type="Gene3D" id="3.40.190.10">
    <property type="entry name" value="Periplasmic binding protein-like II"/>
    <property type="match status" value="2"/>
</dbReference>
<dbReference type="SMART" id="SM00062">
    <property type="entry name" value="PBPb"/>
    <property type="match status" value="1"/>
</dbReference>
<proteinExistence type="inferred from homology"/>
<dbReference type="PROSITE" id="PS01039">
    <property type="entry name" value="SBP_BACTERIAL_3"/>
    <property type="match status" value="1"/>
</dbReference>
<evidence type="ECO:0000256" key="1">
    <source>
        <dbReference type="ARBA" id="ARBA00004196"/>
    </source>
</evidence>
<dbReference type="GO" id="GO:0030313">
    <property type="term" value="C:cell envelope"/>
    <property type="evidence" value="ECO:0007669"/>
    <property type="project" value="UniProtKB-SubCell"/>
</dbReference>
<evidence type="ECO:0000259" key="6">
    <source>
        <dbReference type="SMART" id="SM00062"/>
    </source>
</evidence>
<evidence type="ECO:0000256" key="3">
    <source>
        <dbReference type="ARBA" id="ARBA00022729"/>
    </source>
</evidence>
<keyword evidence="8" id="KW-1185">Reference proteome</keyword>
<dbReference type="PANTHER" id="PTHR35936:SF17">
    <property type="entry name" value="ARGININE-BINDING EXTRACELLULAR PROTEIN ARTP"/>
    <property type="match status" value="1"/>
</dbReference>
<dbReference type="InterPro" id="IPR018313">
    <property type="entry name" value="SBP_3_CS"/>
</dbReference>
<feature type="domain" description="Solute-binding protein family 3/N-terminal" evidence="6">
    <location>
        <begin position="23"/>
        <end position="258"/>
    </location>
</feature>
<evidence type="ECO:0000313" key="7">
    <source>
        <dbReference type="EMBL" id="SFZ71025.1"/>
    </source>
</evidence>
<comment type="similarity">
    <text evidence="2 4">Belongs to the bacterial solute-binding protein 3 family.</text>
</comment>
<protein>
    <submittedName>
        <fullName evidence="7">Arginine/ornithine transport system substrate-binding protein</fullName>
    </submittedName>
</protein>
<dbReference type="Pfam" id="PF00497">
    <property type="entry name" value="SBP_bac_3"/>
    <property type="match status" value="1"/>
</dbReference>
<feature type="signal peptide" evidence="5">
    <location>
        <begin position="1"/>
        <end position="20"/>
    </location>
</feature>
<dbReference type="AlphaFoldDB" id="A0A1K2H619"/>
<dbReference type="RefSeq" id="WP_072426908.1">
    <property type="nucleotide sequence ID" value="NZ_FPKR01000001.1"/>
</dbReference>
<dbReference type="OrthoDB" id="368476at2"/>
<dbReference type="PANTHER" id="PTHR35936">
    <property type="entry name" value="MEMBRANE-BOUND LYTIC MUREIN TRANSGLYCOSYLASE F"/>
    <property type="match status" value="1"/>
</dbReference>